<accession>A0A7Z7HU15</accession>
<organism evidence="2 3">
    <name type="scientific">Sterolibacterium denitrificans</name>
    <dbReference type="NCBI Taxonomy" id="157592"/>
    <lineage>
        <taxon>Bacteria</taxon>
        <taxon>Pseudomonadati</taxon>
        <taxon>Pseudomonadota</taxon>
        <taxon>Betaproteobacteria</taxon>
        <taxon>Nitrosomonadales</taxon>
        <taxon>Sterolibacteriaceae</taxon>
        <taxon>Sterolibacterium</taxon>
    </lineage>
</organism>
<protein>
    <submittedName>
        <fullName evidence="2">Uncharacterized protein</fullName>
    </submittedName>
</protein>
<gene>
    <name evidence="2" type="ORF">SDENCHOL_21271</name>
</gene>
<name>A0A7Z7HU15_9PROT</name>
<sequence length="74" mass="8119">MSTGASDKVADQGRNDAESKDVSLQVMVPAHIKREVSLKAAQEGTTQRTIILSALKAVGFMVKDEELCDKRKMR</sequence>
<dbReference type="AlphaFoldDB" id="A0A7Z7HU15"/>
<feature type="compositionally biased region" description="Basic and acidic residues" evidence="1">
    <location>
        <begin position="8"/>
        <end position="21"/>
    </location>
</feature>
<evidence type="ECO:0000313" key="2">
    <source>
        <dbReference type="EMBL" id="SMB32041.1"/>
    </source>
</evidence>
<reference evidence="2" key="1">
    <citation type="submission" date="2017-03" db="EMBL/GenBank/DDBJ databases">
        <authorList>
            <consortium name="AG Boll"/>
        </authorList>
    </citation>
    <scope>NUCLEOTIDE SEQUENCE [LARGE SCALE GENOMIC DNA]</scope>
    <source>
        <strain evidence="2">Chol</strain>
    </source>
</reference>
<feature type="region of interest" description="Disordered" evidence="1">
    <location>
        <begin position="1"/>
        <end position="22"/>
    </location>
</feature>
<evidence type="ECO:0000256" key="1">
    <source>
        <dbReference type="SAM" id="MobiDB-lite"/>
    </source>
</evidence>
<proteinExistence type="predicted"/>
<dbReference type="OrthoDB" id="7271010at2"/>
<dbReference type="Proteomes" id="UP000242886">
    <property type="component" value="Chromosome SDENCHOL"/>
</dbReference>
<dbReference type="EMBL" id="LT837803">
    <property type="protein sequence ID" value="SMB32041.1"/>
    <property type="molecule type" value="Genomic_DNA"/>
</dbReference>
<keyword evidence="3" id="KW-1185">Reference proteome</keyword>
<dbReference type="RefSeq" id="WP_083522866.1">
    <property type="nucleotide sequence ID" value="NZ_LFZK01000001.1"/>
</dbReference>
<evidence type="ECO:0000313" key="3">
    <source>
        <dbReference type="Proteomes" id="UP000242886"/>
    </source>
</evidence>